<proteinExistence type="predicted"/>
<evidence type="ECO:0000313" key="1">
    <source>
        <dbReference type="EMBL" id="CCG41164.1"/>
    </source>
</evidence>
<dbReference type="AlphaFoldDB" id="H8FS26"/>
<dbReference type="Gene3D" id="3.90.25.10">
    <property type="entry name" value="UDP-galactose 4-epimerase, domain 1"/>
    <property type="match status" value="1"/>
</dbReference>
<dbReference type="STRING" id="1150626.PHAMO_270005"/>
<evidence type="ECO:0000313" key="2">
    <source>
        <dbReference type="Proteomes" id="UP000004169"/>
    </source>
</evidence>
<accession>H8FS26</accession>
<name>H8FS26_MAGML</name>
<sequence length="70" mass="7681">MVESVIGHPFKVGINPAQVRANEVKILVGCDERLVATVGEVLEIPLHETLRWMFEATGYAQLPISSPVHS</sequence>
<keyword evidence="2" id="KW-1185">Reference proteome</keyword>
<comment type="caution">
    <text evidence="1">The sequence shown here is derived from an EMBL/GenBank/DDBJ whole genome shotgun (WGS) entry which is preliminary data.</text>
</comment>
<dbReference type="Proteomes" id="UP000004169">
    <property type="component" value="Unassembled WGS sequence"/>
</dbReference>
<gene>
    <name evidence="1" type="ORF">PHAMO_270005</name>
</gene>
<protein>
    <submittedName>
        <fullName evidence="1">Uncharacterized protein</fullName>
    </submittedName>
</protein>
<dbReference type="eggNOG" id="COG0451">
    <property type="taxonomic scope" value="Bacteria"/>
</dbReference>
<dbReference type="EMBL" id="CAHP01000020">
    <property type="protein sequence ID" value="CCG41164.1"/>
    <property type="molecule type" value="Genomic_DNA"/>
</dbReference>
<organism evidence="1 2">
    <name type="scientific">Magnetospirillum molischianum DSM 120</name>
    <dbReference type="NCBI Taxonomy" id="1150626"/>
    <lineage>
        <taxon>Bacteria</taxon>
        <taxon>Pseudomonadati</taxon>
        <taxon>Pseudomonadota</taxon>
        <taxon>Alphaproteobacteria</taxon>
        <taxon>Rhodospirillales</taxon>
        <taxon>Rhodospirillaceae</taxon>
        <taxon>Magnetospirillum</taxon>
    </lineage>
</organism>
<reference evidence="1 2" key="1">
    <citation type="journal article" date="2012" name="J. Bacteriol.">
        <title>Draft Genome Sequence of the Purple Photosynthetic Bacterium Phaeospirillum molischianum DSM120, a Particularly Versatile Bacterium.</title>
        <authorList>
            <person name="Duquesne K."/>
            <person name="Prima V."/>
            <person name="Ji B."/>
            <person name="Rouy Z."/>
            <person name="Medigue C."/>
            <person name="Talla E."/>
            <person name="Sturgis J.N."/>
        </authorList>
    </citation>
    <scope>NUCLEOTIDE SEQUENCE [LARGE SCALE GENOMIC DNA]</scope>
    <source>
        <strain evidence="2">DSM120</strain>
    </source>
</reference>